<evidence type="ECO:0000313" key="6">
    <source>
        <dbReference type="EMBL" id="MFD2617946.1"/>
    </source>
</evidence>
<dbReference type="InterPro" id="IPR036390">
    <property type="entry name" value="WH_DNA-bd_sf"/>
</dbReference>
<dbReference type="SUPFAM" id="SSF53850">
    <property type="entry name" value="Periplasmic binding protein-like II"/>
    <property type="match status" value="1"/>
</dbReference>
<reference evidence="7" key="1">
    <citation type="journal article" date="2019" name="Int. J. Syst. Evol. Microbiol.">
        <title>The Global Catalogue of Microorganisms (GCM) 10K type strain sequencing project: providing services to taxonomists for standard genome sequencing and annotation.</title>
        <authorList>
            <consortium name="The Broad Institute Genomics Platform"/>
            <consortium name="The Broad Institute Genome Sequencing Center for Infectious Disease"/>
            <person name="Wu L."/>
            <person name="Ma J."/>
        </authorList>
    </citation>
    <scope>NUCLEOTIDE SEQUENCE [LARGE SCALE GENOMIC DNA]</scope>
    <source>
        <strain evidence="7">TISTR 2241</strain>
    </source>
</reference>
<dbReference type="PANTHER" id="PTHR30419:SF28">
    <property type="entry name" value="HTH-TYPE TRANSCRIPTIONAL REGULATOR BSDA"/>
    <property type="match status" value="1"/>
</dbReference>
<dbReference type="SUPFAM" id="SSF46785">
    <property type="entry name" value="Winged helix' DNA-binding domain"/>
    <property type="match status" value="1"/>
</dbReference>
<dbReference type="InterPro" id="IPR036388">
    <property type="entry name" value="WH-like_DNA-bd_sf"/>
</dbReference>
<dbReference type="InterPro" id="IPR005119">
    <property type="entry name" value="LysR_subst-bd"/>
</dbReference>
<dbReference type="PANTHER" id="PTHR30419">
    <property type="entry name" value="HTH-TYPE TRANSCRIPTIONAL REGULATOR YBHD"/>
    <property type="match status" value="1"/>
</dbReference>
<comment type="similarity">
    <text evidence="1">Belongs to the LysR transcriptional regulatory family.</text>
</comment>
<dbReference type="Gene3D" id="3.40.190.290">
    <property type="match status" value="1"/>
</dbReference>
<dbReference type="Gene3D" id="1.10.10.10">
    <property type="entry name" value="Winged helix-like DNA-binding domain superfamily/Winged helix DNA-binding domain"/>
    <property type="match status" value="1"/>
</dbReference>
<keyword evidence="2" id="KW-0805">Transcription regulation</keyword>
<dbReference type="Proteomes" id="UP001597458">
    <property type="component" value="Unassembled WGS sequence"/>
</dbReference>
<evidence type="ECO:0000256" key="1">
    <source>
        <dbReference type="ARBA" id="ARBA00009437"/>
    </source>
</evidence>
<evidence type="ECO:0000313" key="7">
    <source>
        <dbReference type="Proteomes" id="UP001597458"/>
    </source>
</evidence>
<dbReference type="RefSeq" id="WP_141190423.1">
    <property type="nucleotide sequence ID" value="NZ_JBHUMR010000014.1"/>
</dbReference>
<name>A0ABW5PSP5_9BACI</name>
<gene>
    <name evidence="6" type="ORF">ACFSTF_11570</name>
</gene>
<dbReference type="Pfam" id="PF03466">
    <property type="entry name" value="LysR_substrate"/>
    <property type="match status" value="1"/>
</dbReference>
<evidence type="ECO:0000256" key="4">
    <source>
        <dbReference type="ARBA" id="ARBA00023163"/>
    </source>
</evidence>
<sequence>MELLQLYYFKTVAQFEHMTKAAKELSIAQPSLSQTISRLEKELGVPLFDRSGRKIKLNQYGQIFLHKVEQALLTLEEGKREINDMFHLEHTYLTLSVMRTPIIPDLLREFRLDHPYIRFRVKQLSHQKTLQQLESGDIDLSISASTFKNANIDWVKLLEDEIVLVVPIGHRLANRSFVKLDELKNEPFILRSHGVFRNLCDRFFRQSGYLPDVAFEVDDPLSIRGLVKAGLGVTFFSTLTLRTLKDPTLIAIRIDEPKCSRSIGLSWNKERYHSSIANTFRQFVIDYFSRLAPPSS</sequence>
<keyword evidence="7" id="KW-1185">Reference proteome</keyword>
<accession>A0ABW5PSP5</accession>
<keyword evidence="4" id="KW-0804">Transcription</keyword>
<dbReference type="InterPro" id="IPR000847">
    <property type="entry name" value="LysR_HTH_N"/>
</dbReference>
<dbReference type="PRINTS" id="PR00039">
    <property type="entry name" value="HTHLYSR"/>
</dbReference>
<keyword evidence="3" id="KW-0238">DNA-binding</keyword>
<dbReference type="EMBL" id="JBHUMR010000014">
    <property type="protein sequence ID" value="MFD2617946.1"/>
    <property type="molecule type" value="Genomic_DNA"/>
</dbReference>
<evidence type="ECO:0000256" key="2">
    <source>
        <dbReference type="ARBA" id="ARBA00023015"/>
    </source>
</evidence>
<comment type="caution">
    <text evidence="6">The sequence shown here is derived from an EMBL/GenBank/DDBJ whole genome shotgun (WGS) entry which is preliminary data.</text>
</comment>
<evidence type="ECO:0000259" key="5">
    <source>
        <dbReference type="PROSITE" id="PS50931"/>
    </source>
</evidence>
<protein>
    <submittedName>
        <fullName evidence="6">LysR family transcriptional regulator</fullName>
    </submittedName>
</protein>
<dbReference type="PROSITE" id="PS50931">
    <property type="entry name" value="HTH_LYSR"/>
    <property type="match status" value="1"/>
</dbReference>
<dbReference type="Pfam" id="PF00126">
    <property type="entry name" value="HTH_1"/>
    <property type="match status" value="1"/>
</dbReference>
<proteinExistence type="inferred from homology"/>
<dbReference type="InterPro" id="IPR050950">
    <property type="entry name" value="HTH-type_LysR_regulators"/>
</dbReference>
<organism evidence="6 7">
    <name type="scientific">Terrilactibacillus laevilacticus</name>
    <dbReference type="NCBI Taxonomy" id="1380157"/>
    <lineage>
        <taxon>Bacteria</taxon>
        <taxon>Bacillati</taxon>
        <taxon>Bacillota</taxon>
        <taxon>Bacilli</taxon>
        <taxon>Bacillales</taxon>
        <taxon>Bacillaceae</taxon>
        <taxon>Terrilactibacillus</taxon>
    </lineage>
</organism>
<evidence type="ECO:0000256" key="3">
    <source>
        <dbReference type="ARBA" id="ARBA00023125"/>
    </source>
</evidence>
<feature type="domain" description="HTH lysR-type" evidence="5">
    <location>
        <begin position="1"/>
        <end position="58"/>
    </location>
</feature>